<sequence length="201" mass="22444">MQAGRVCDGCRGRGYLVESEDEDGDCRGIHSFMGNLRKKFGVRPVARPGHAKAQPRSGCETGTAIGPISTPFPRCMVEPLIFYNFYFRPSLPGETVQRARKFTGVTKQPLRPGETLLVFLNSRRSFGCWRSIRDSPFRLPDCSSAEKSSRVRPTRCPLSKPPPVHPRFRSSGLEDEDLLGRAPFQKMRHTGCHQFAFSGVG</sequence>
<dbReference type="EMBL" id="ML977179">
    <property type="protein sequence ID" value="KAF1982978.1"/>
    <property type="molecule type" value="Genomic_DNA"/>
</dbReference>
<dbReference type="Proteomes" id="UP000800041">
    <property type="component" value="Unassembled WGS sequence"/>
</dbReference>
<dbReference type="AlphaFoldDB" id="A0A6G1GQG6"/>
<proteinExistence type="predicted"/>
<keyword evidence="3" id="KW-1185">Reference proteome</keyword>
<accession>A0A6G1GQG6</accession>
<evidence type="ECO:0000313" key="2">
    <source>
        <dbReference type="EMBL" id="KAF1982978.1"/>
    </source>
</evidence>
<reference evidence="2" key="1">
    <citation type="journal article" date="2020" name="Stud. Mycol.">
        <title>101 Dothideomycetes genomes: a test case for predicting lifestyles and emergence of pathogens.</title>
        <authorList>
            <person name="Haridas S."/>
            <person name="Albert R."/>
            <person name="Binder M."/>
            <person name="Bloem J."/>
            <person name="Labutti K."/>
            <person name="Salamov A."/>
            <person name="Andreopoulos B."/>
            <person name="Baker S."/>
            <person name="Barry K."/>
            <person name="Bills G."/>
            <person name="Bluhm B."/>
            <person name="Cannon C."/>
            <person name="Castanera R."/>
            <person name="Culley D."/>
            <person name="Daum C."/>
            <person name="Ezra D."/>
            <person name="Gonzalez J."/>
            <person name="Henrissat B."/>
            <person name="Kuo A."/>
            <person name="Liang C."/>
            <person name="Lipzen A."/>
            <person name="Lutzoni F."/>
            <person name="Magnuson J."/>
            <person name="Mondo S."/>
            <person name="Nolan M."/>
            <person name="Ohm R."/>
            <person name="Pangilinan J."/>
            <person name="Park H.-J."/>
            <person name="Ramirez L."/>
            <person name="Alfaro M."/>
            <person name="Sun H."/>
            <person name="Tritt A."/>
            <person name="Yoshinaga Y."/>
            <person name="Zwiers L.-H."/>
            <person name="Turgeon B."/>
            <person name="Goodwin S."/>
            <person name="Spatafora J."/>
            <person name="Crous P."/>
            <person name="Grigoriev I."/>
        </authorList>
    </citation>
    <scope>NUCLEOTIDE SEQUENCE</scope>
    <source>
        <strain evidence="2">CBS 113979</strain>
    </source>
</reference>
<name>A0A6G1GQG6_9PEZI</name>
<evidence type="ECO:0000256" key="1">
    <source>
        <dbReference type="SAM" id="MobiDB-lite"/>
    </source>
</evidence>
<organism evidence="2 3">
    <name type="scientific">Aulographum hederae CBS 113979</name>
    <dbReference type="NCBI Taxonomy" id="1176131"/>
    <lineage>
        <taxon>Eukaryota</taxon>
        <taxon>Fungi</taxon>
        <taxon>Dikarya</taxon>
        <taxon>Ascomycota</taxon>
        <taxon>Pezizomycotina</taxon>
        <taxon>Dothideomycetes</taxon>
        <taxon>Pleosporomycetidae</taxon>
        <taxon>Aulographales</taxon>
        <taxon>Aulographaceae</taxon>
    </lineage>
</organism>
<feature type="region of interest" description="Disordered" evidence="1">
    <location>
        <begin position="150"/>
        <end position="171"/>
    </location>
</feature>
<evidence type="ECO:0000313" key="3">
    <source>
        <dbReference type="Proteomes" id="UP000800041"/>
    </source>
</evidence>
<gene>
    <name evidence="2" type="ORF">K402DRAFT_185429</name>
</gene>
<protein>
    <submittedName>
        <fullName evidence="2">Uncharacterized protein</fullName>
    </submittedName>
</protein>